<dbReference type="SUPFAM" id="SSF56801">
    <property type="entry name" value="Acetyl-CoA synthetase-like"/>
    <property type="match status" value="1"/>
</dbReference>
<dbReference type="InterPro" id="IPR020845">
    <property type="entry name" value="AMP-binding_CS"/>
</dbReference>
<name>A0ABX7ESV2_9HYPH</name>
<reference evidence="2 3" key="1">
    <citation type="submission" date="2018-09" db="EMBL/GenBank/DDBJ databases">
        <title>Rhizobium sp. MAE2-X.</title>
        <authorList>
            <person name="Lee Y."/>
            <person name="Jeon C.O."/>
        </authorList>
    </citation>
    <scope>NUCLEOTIDE SEQUENCE [LARGE SCALE GENOMIC DNA]</scope>
    <source>
        <strain evidence="2 3">MAE2-X</strain>
    </source>
</reference>
<evidence type="ECO:0000313" key="3">
    <source>
        <dbReference type="Proteomes" id="UP000596351"/>
    </source>
</evidence>
<dbReference type="InterPro" id="IPR042099">
    <property type="entry name" value="ANL_N_sf"/>
</dbReference>
<accession>A0ABX7ESV2</accession>
<dbReference type="PROSITE" id="PS00455">
    <property type="entry name" value="AMP_BINDING"/>
    <property type="match status" value="1"/>
</dbReference>
<evidence type="ECO:0000259" key="1">
    <source>
        <dbReference type="Pfam" id="PF00501"/>
    </source>
</evidence>
<dbReference type="InterPro" id="IPR045851">
    <property type="entry name" value="AMP-bd_C_sf"/>
</dbReference>
<dbReference type="PANTHER" id="PTHR45527:SF1">
    <property type="entry name" value="FATTY ACID SYNTHASE"/>
    <property type="match status" value="1"/>
</dbReference>
<protein>
    <recommendedName>
        <fullName evidence="1">AMP-dependent synthetase/ligase domain-containing protein</fullName>
    </recommendedName>
</protein>
<dbReference type="Pfam" id="PF00501">
    <property type="entry name" value="AMP-binding"/>
    <property type="match status" value="1"/>
</dbReference>
<keyword evidence="3" id="KW-1185">Reference proteome</keyword>
<feature type="domain" description="AMP-dependent synthetase/ligase" evidence="1">
    <location>
        <begin position="64"/>
        <end position="429"/>
    </location>
</feature>
<dbReference type="Gene3D" id="3.40.50.12780">
    <property type="entry name" value="N-terminal domain of ligase-like"/>
    <property type="match status" value="1"/>
</dbReference>
<organism evidence="2 3">
    <name type="scientific">Rhizobium rosettiformans</name>
    <dbReference type="NCBI Taxonomy" id="1368430"/>
    <lineage>
        <taxon>Bacteria</taxon>
        <taxon>Pseudomonadati</taxon>
        <taxon>Pseudomonadota</taxon>
        <taxon>Alphaproteobacteria</taxon>
        <taxon>Hyphomicrobiales</taxon>
        <taxon>Rhizobiaceae</taxon>
        <taxon>Rhizobium/Agrobacterium group</taxon>
        <taxon>Rhizobium</taxon>
    </lineage>
</organism>
<dbReference type="EMBL" id="CP032405">
    <property type="protein sequence ID" value="QRF50650.1"/>
    <property type="molecule type" value="Genomic_DNA"/>
</dbReference>
<dbReference type="Gene3D" id="3.30.300.30">
    <property type="match status" value="1"/>
</dbReference>
<sequence length="571" mass="61010">MALDGRRLSRSSLGPDDCRRLLVVRGRVTISASTIKDISDTGLILNGVPVKTTHENFNIAAPFWQCAHAHPSATALVVARREFTYEVLAQKVARLAGHLAPRLRQRRVGIFATRSLEGYVGILGACMAGATYVPLNQKWPPERLVTLLSLLQLDALIVDRNGIGLLTPEVLAAAPSIIIGPERADMPATVDAAITPLDALTDPSLGEPEMVGPDHEAYIIFTSGTTGLPKGVVISAASLASYLVQARPWTTLGTEDRVAEAHDLTFDLSVHNLFLALESGAALHVMSALELSAPQHFIRSHGITAWMSVPTIVNMMRTAGSLKPGLFETIRLSVFCGEPLPGVTVEAWKVAAPNSAIENIYGPTECTVVMLRQSVGAEMPLTPGRGVVAIGTPFSDGRIAILGPDLQPVAPGVPGEIALGGPQVGIGYFASPEQTADRFRDMNGERWYLTGDLGLCDAEGVYHHLGRTDNQVKVKGNRIELEEVEAHLRLAADSTVVAVVAWPHVDGAATGLVGFVAGSDETAQSIQTKMLRSLPRYMVPEAIHLKDRLPVNVNGKVDRRALRDILEGGAS</sequence>
<dbReference type="PANTHER" id="PTHR45527">
    <property type="entry name" value="NONRIBOSOMAL PEPTIDE SYNTHETASE"/>
    <property type="match status" value="1"/>
</dbReference>
<evidence type="ECO:0000313" key="2">
    <source>
        <dbReference type="EMBL" id="QRF50650.1"/>
    </source>
</evidence>
<gene>
    <name evidence="2" type="ORF">D4A92_03905</name>
</gene>
<dbReference type="Proteomes" id="UP000596351">
    <property type="component" value="Chromosome"/>
</dbReference>
<proteinExistence type="predicted"/>
<dbReference type="InterPro" id="IPR000873">
    <property type="entry name" value="AMP-dep_synth/lig_dom"/>
</dbReference>